<keyword evidence="4" id="KW-1185">Reference proteome</keyword>
<proteinExistence type="predicted"/>
<keyword evidence="1" id="KW-0812">Transmembrane</keyword>
<feature type="transmembrane region" description="Helical" evidence="1">
    <location>
        <begin position="163"/>
        <end position="189"/>
    </location>
</feature>
<evidence type="ECO:0000313" key="3">
    <source>
        <dbReference type="EMBL" id="VFT92120.1"/>
    </source>
</evidence>
<keyword evidence="1" id="KW-0472">Membrane</keyword>
<reference evidence="2" key="2">
    <citation type="submission" date="2019-06" db="EMBL/GenBank/DDBJ databases">
        <title>Genomics analysis of Aphanomyces spp. identifies a new class of oomycete effector associated with host adaptation.</title>
        <authorList>
            <person name="Gaulin E."/>
        </authorList>
    </citation>
    <scope>NUCLEOTIDE SEQUENCE</scope>
    <source>
        <strain evidence="2">CBS 578.67</strain>
    </source>
</reference>
<sequence>MTCGERRPQCAWQVHECHDEVVAPMRWQPLLQHEAMCPMCASPIVPETGCFYRCQWRYEGVKLDSGLHSSRVPDAAFSYHEFRRDVGDLVLWQHLLVVAQPLANADCAVCGEPLSVPRHRLVVPPCDHAVLGHGVWSPPPVPRAGQQSTHRIHGLSDKTISRVFVLAMGAFNINLLFARLALLGGLCAWCRRNVG</sequence>
<evidence type="ECO:0000256" key="1">
    <source>
        <dbReference type="SAM" id="Phobius"/>
    </source>
</evidence>
<keyword evidence="1" id="KW-1133">Transmembrane helix</keyword>
<dbReference type="EMBL" id="VJMH01005648">
    <property type="protein sequence ID" value="KAF0693737.1"/>
    <property type="molecule type" value="Genomic_DNA"/>
</dbReference>
<reference evidence="3 4" key="1">
    <citation type="submission" date="2019-03" db="EMBL/GenBank/DDBJ databases">
        <authorList>
            <person name="Gaulin E."/>
            <person name="Dumas B."/>
        </authorList>
    </citation>
    <scope>NUCLEOTIDE SEQUENCE [LARGE SCALE GENOMIC DNA]</scope>
    <source>
        <strain evidence="3">CBS 568.67</strain>
    </source>
</reference>
<dbReference type="AlphaFoldDB" id="A0A485L346"/>
<accession>A0A485L346</accession>
<protein>
    <submittedName>
        <fullName evidence="3">Aste57867_15311 protein</fullName>
    </submittedName>
</protein>
<dbReference type="Proteomes" id="UP000332933">
    <property type="component" value="Unassembled WGS sequence"/>
</dbReference>
<evidence type="ECO:0000313" key="4">
    <source>
        <dbReference type="Proteomes" id="UP000332933"/>
    </source>
</evidence>
<dbReference type="EMBL" id="CAADRA010005669">
    <property type="protein sequence ID" value="VFT92120.1"/>
    <property type="molecule type" value="Genomic_DNA"/>
</dbReference>
<name>A0A485L346_9STRA</name>
<evidence type="ECO:0000313" key="2">
    <source>
        <dbReference type="EMBL" id="KAF0693737.1"/>
    </source>
</evidence>
<organism evidence="3 4">
    <name type="scientific">Aphanomyces stellatus</name>
    <dbReference type="NCBI Taxonomy" id="120398"/>
    <lineage>
        <taxon>Eukaryota</taxon>
        <taxon>Sar</taxon>
        <taxon>Stramenopiles</taxon>
        <taxon>Oomycota</taxon>
        <taxon>Saprolegniomycetes</taxon>
        <taxon>Saprolegniales</taxon>
        <taxon>Verrucalvaceae</taxon>
        <taxon>Aphanomyces</taxon>
    </lineage>
</organism>
<gene>
    <name evidence="3" type="primary">Aste57867_15311</name>
    <name evidence="2" type="ORF">As57867_015255</name>
    <name evidence="3" type="ORF">ASTE57867_15311</name>
</gene>